<keyword evidence="4" id="KW-0949">S-adenosyl-L-methionine</keyword>
<dbReference type="InterPro" id="IPR012838">
    <property type="entry name" value="PFL1_activating"/>
</dbReference>
<dbReference type="EMBL" id="GL433843">
    <property type="protein sequence ID" value="EFN55935.1"/>
    <property type="molecule type" value="Genomic_DNA"/>
</dbReference>
<dbReference type="GO" id="GO:0051539">
    <property type="term" value="F:4 iron, 4 sulfur cluster binding"/>
    <property type="evidence" value="ECO:0007669"/>
    <property type="project" value="UniProtKB-KW"/>
</dbReference>
<dbReference type="InterPro" id="IPR013785">
    <property type="entry name" value="Aldolase_TIM"/>
</dbReference>
<dbReference type="InParanoid" id="E1ZDY0"/>
<evidence type="ECO:0000313" key="10">
    <source>
        <dbReference type="EMBL" id="EFN55935.1"/>
    </source>
</evidence>
<evidence type="ECO:0000313" key="11">
    <source>
        <dbReference type="Proteomes" id="UP000008141"/>
    </source>
</evidence>
<dbReference type="InterPro" id="IPR001989">
    <property type="entry name" value="Radical_activat_CS"/>
</dbReference>
<evidence type="ECO:0000256" key="8">
    <source>
        <dbReference type="ARBA" id="ARBA00023014"/>
    </source>
</evidence>
<dbReference type="SFLD" id="SFLDS00029">
    <property type="entry name" value="Radical_SAM"/>
    <property type="match status" value="1"/>
</dbReference>
<dbReference type="PROSITE" id="PS01087">
    <property type="entry name" value="RADICAL_ACTIVATING"/>
    <property type="match status" value="1"/>
</dbReference>
<keyword evidence="8" id="KW-0411">Iron-sulfur</keyword>
<feature type="domain" description="Radical SAM core" evidence="9">
    <location>
        <begin position="92"/>
        <end position="320"/>
    </location>
</feature>
<dbReference type="InterPro" id="IPR034457">
    <property type="entry name" value="Organic_radical-activating"/>
</dbReference>
<dbReference type="CDD" id="cd01335">
    <property type="entry name" value="Radical_SAM"/>
    <property type="match status" value="1"/>
</dbReference>
<evidence type="ECO:0000256" key="4">
    <source>
        <dbReference type="ARBA" id="ARBA00022691"/>
    </source>
</evidence>
<dbReference type="PANTHER" id="PTHR30352:SF5">
    <property type="entry name" value="PYRUVATE FORMATE-LYASE 1-ACTIVATING ENZYME"/>
    <property type="match status" value="1"/>
</dbReference>
<sequence length="332" mass="36470">MLSLLAQQVTSLGPALLRPAAIPLLHALQRGFACSAAAHQASAEPQPAEEVPPNRRFAARGGFDFATAAPQTPAEVPEVVGSVHSIESFSAVDGPGVRFLVFVQGCGLRCVFCSNPDTWHMARGKLTSSKDLAKKLERVKPYLSQGDHKGGITISGGEPLLQPEFTASVLMEAHTRGLTTCIDTTGQGMKHSHWDKVLPHLDYALFCIKSPIPEKYEWITKRKIGPALGFVDELERRQIPYWLRYVMLPGKTDQPEDVAALIQFCRNKRSMQAIEVLPYHLLGVEKWASEGKEYPLTGMSSPSAEEVNAFLAPLKEAGIPVLCNKFNREEEE</sequence>
<accession>E1ZDY0</accession>
<keyword evidence="3" id="KW-0004">4Fe-4S</keyword>
<comment type="similarity">
    <text evidence="2">Belongs to the organic radical-activating enzymes family.</text>
</comment>
<keyword evidence="11" id="KW-1185">Reference proteome</keyword>
<comment type="cofactor">
    <cofactor evidence="1">
        <name>[4Fe-4S] cluster</name>
        <dbReference type="ChEBI" id="CHEBI:49883"/>
    </cofactor>
</comment>
<reference evidence="10 11" key="1">
    <citation type="journal article" date="2010" name="Plant Cell">
        <title>The Chlorella variabilis NC64A genome reveals adaptation to photosymbiosis, coevolution with viruses, and cryptic sex.</title>
        <authorList>
            <person name="Blanc G."/>
            <person name="Duncan G."/>
            <person name="Agarkova I."/>
            <person name="Borodovsky M."/>
            <person name="Gurnon J."/>
            <person name="Kuo A."/>
            <person name="Lindquist E."/>
            <person name="Lucas S."/>
            <person name="Pangilinan J."/>
            <person name="Polle J."/>
            <person name="Salamov A."/>
            <person name="Terry A."/>
            <person name="Yamada T."/>
            <person name="Dunigan D.D."/>
            <person name="Grigoriev I.V."/>
            <person name="Claverie J.M."/>
            <person name="Van Etten J.L."/>
        </authorList>
    </citation>
    <scope>NUCLEOTIDE SEQUENCE [LARGE SCALE GENOMIC DNA]</scope>
    <source>
        <strain evidence="10 11">NC64A</strain>
    </source>
</reference>
<dbReference type="eggNOG" id="ENOG502S0MX">
    <property type="taxonomic scope" value="Eukaryota"/>
</dbReference>
<organism evidence="11">
    <name type="scientific">Chlorella variabilis</name>
    <name type="common">Green alga</name>
    <dbReference type="NCBI Taxonomy" id="554065"/>
    <lineage>
        <taxon>Eukaryota</taxon>
        <taxon>Viridiplantae</taxon>
        <taxon>Chlorophyta</taxon>
        <taxon>core chlorophytes</taxon>
        <taxon>Trebouxiophyceae</taxon>
        <taxon>Chlorellales</taxon>
        <taxon>Chlorellaceae</taxon>
        <taxon>Chlorella clade</taxon>
        <taxon>Chlorella</taxon>
    </lineage>
</organism>
<keyword evidence="6" id="KW-0560">Oxidoreductase</keyword>
<protein>
    <recommendedName>
        <fullName evidence="9">Radical SAM core domain-containing protein</fullName>
    </recommendedName>
</protein>
<dbReference type="Gene3D" id="3.20.20.70">
    <property type="entry name" value="Aldolase class I"/>
    <property type="match status" value="1"/>
</dbReference>
<dbReference type="Pfam" id="PF13353">
    <property type="entry name" value="Fer4_12"/>
    <property type="match status" value="1"/>
</dbReference>
<dbReference type="GO" id="GO:0046872">
    <property type="term" value="F:metal ion binding"/>
    <property type="evidence" value="ECO:0007669"/>
    <property type="project" value="UniProtKB-KW"/>
</dbReference>
<evidence type="ECO:0000256" key="7">
    <source>
        <dbReference type="ARBA" id="ARBA00023004"/>
    </source>
</evidence>
<evidence type="ECO:0000256" key="3">
    <source>
        <dbReference type="ARBA" id="ARBA00022485"/>
    </source>
</evidence>
<dbReference type="InterPro" id="IPR058240">
    <property type="entry name" value="rSAM_sf"/>
</dbReference>
<gene>
    <name evidence="10" type="ORF">CHLNCDRAFT_57698</name>
</gene>
<dbReference type="SUPFAM" id="SSF102114">
    <property type="entry name" value="Radical SAM enzymes"/>
    <property type="match status" value="1"/>
</dbReference>
<evidence type="ECO:0000259" key="9">
    <source>
        <dbReference type="PROSITE" id="PS51918"/>
    </source>
</evidence>
<dbReference type="InterPro" id="IPR007197">
    <property type="entry name" value="rSAM"/>
</dbReference>
<dbReference type="RefSeq" id="XP_005848037.1">
    <property type="nucleotide sequence ID" value="XM_005847975.1"/>
</dbReference>
<evidence type="ECO:0000256" key="1">
    <source>
        <dbReference type="ARBA" id="ARBA00001966"/>
    </source>
</evidence>
<dbReference type="NCBIfam" id="TIGR02493">
    <property type="entry name" value="PFLA"/>
    <property type="match status" value="1"/>
</dbReference>
<evidence type="ECO:0000256" key="2">
    <source>
        <dbReference type="ARBA" id="ARBA00009777"/>
    </source>
</evidence>
<proteinExistence type="inferred from homology"/>
<dbReference type="KEGG" id="cvr:CHLNCDRAFT_57698"/>
<dbReference type="OrthoDB" id="412320at2759"/>
<dbReference type="PANTHER" id="PTHR30352">
    <property type="entry name" value="PYRUVATE FORMATE-LYASE-ACTIVATING ENZYME"/>
    <property type="match status" value="1"/>
</dbReference>
<evidence type="ECO:0000256" key="6">
    <source>
        <dbReference type="ARBA" id="ARBA00023002"/>
    </source>
</evidence>
<keyword evidence="5" id="KW-0479">Metal-binding</keyword>
<evidence type="ECO:0000256" key="5">
    <source>
        <dbReference type="ARBA" id="ARBA00022723"/>
    </source>
</evidence>
<dbReference type="Proteomes" id="UP000008141">
    <property type="component" value="Unassembled WGS sequence"/>
</dbReference>
<name>E1ZDY0_CHLVA</name>
<dbReference type="SFLD" id="SFLDG01066">
    <property type="entry name" value="organic_radical-activating_enz"/>
    <property type="match status" value="1"/>
</dbReference>
<dbReference type="PROSITE" id="PS51918">
    <property type="entry name" value="RADICAL_SAM"/>
    <property type="match status" value="1"/>
</dbReference>
<keyword evidence="7" id="KW-0408">Iron</keyword>
<dbReference type="OMA" id="IGVPNKR"/>
<dbReference type="GeneID" id="17355506"/>
<dbReference type="GO" id="GO:0043365">
    <property type="term" value="F:[formate-C-acetyltransferase]-activating enzyme activity"/>
    <property type="evidence" value="ECO:0007669"/>
    <property type="project" value="InterPro"/>
</dbReference>
<dbReference type="AlphaFoldDB" id="E1ZDY0"/>